<dbReference type="EMBL" id="FNZH01000003">
    <property type="protein sequence ID" value="SEJ35767.1"/>
    <property type="molecule type" value="Genomic_DNA"/>
</dbReference>
<evidence type="ECO:0000256" key="3">
    <source>
        <dbReference type="ARBA" id="ARBA00022475"/>
    </source>
</evidence>
<dbReference type="Pfam" id="PF21082">
    <property type="entry name" value="MS_channel_3rd"/>
    <property type="match status" value="1"/>
</dbReference>
<proteinExistence type="inferred from homology"/>
<keyword evidence="4 7" id="KW-0812">Transmembrane</keyword>
<dbReference type="Gene3D" id="2.30.30.60">
    <property type="match status" value="1"/>
</dbReference>
<dbReference type="Proteomes" id="UP000199403">
    <property type="component" value="Unassembled WGS sequence"/>
</dbReference>
<dbReference type="InterPro" id="IPR052702">
    <property type="entry name" value="MscS-like_channel"/>
</dbReference>
<dbReference type="GO" id="GO:0005886">
    <property type="term" value="C:plasma membrane"/>
    <property type="evidence" value="ECO:0007669"/>
    <property type="project" value="UniProtKB-SubCell"/>
</dbReference>
<gene>
    <name evidence="11" type="ORF">SAMN05192553_103444</name>
</gene>
<dbReference type="Gene3D" id="1.10.287.1260">
    <property type="match status" value="1"/>
</dbReference>
<evidence type="ECO:0000256" key="5">
    <source>
        <dbReference type="ARBA" id="ARBA00022989"/>
    </source>
</evidence>
<sequence>MAIGVGHGDFIPLFSSKKGTGLFGRSASLQVQIYHIAEKSERIRHLRNLFRWAGQDVARDVNGRRMKEIIEDIKNGDFWAFLEHFDEFWNFKLLMLGETRLTVGLFIGLTLSIVFLFIISEITRKFLANKVLVRYNLDVGIRQSIATIFKYVLIIFGLVTILQNSNVDLSALGILAGAIGVGIGFGLQNITNNFISGLIILVERPIKVGDRIEVDDVYGDVIKISARSTMVLTNDNISIILPNSQFIDNPVINWSHNDRNIRFNIPVGVSYKEDPNKIKRILLEVVKANPGVLSYPEPDVLFEQYNDSSIDFNLRVWTSEYINKPKVLKSQLYYAIFAKFREEMVEIPFPQRDLHIRSGLEKFTSS</sequence>
<dbReference type="InterPro" id="IPR049278">
    <property type="entry name" value="MS_channel_C"/>
</dbReference>
<evidence type="ECO:0000259" key="8">
    <source>
        <dbReference type="Pfam" id="PF00924"/>
    </source>
</evidence>
<keyword evidence="3" id="KW-1003">Cell membrane</keyword>
<dbReference type="Pfam" id="PF21088">
    <property type="entry name" value="MS_channel_1st"/>
    <property type="match status" value="1"/>
</dbReference>
<evidence type="ECO:0000256" key="4">
    <source>
        <dbReference type="ARBA" id="ARBA00022692"/>
    </source>
</evidence>
<keyword evidence="6 7" id="KW-0472">Membrane</keyword>
<evidence type="ECO:0000313" key="12">
    <source>
        <dbReference type="Proteomes" id="UP000199403"/>
    </source>
</evidence>
<dbReference type="PANTHER" id="PTHR30347">
    <property type="entry name" value="POTASSIUM CHANNEL RELATED"/>
    <property type="match status" value="1"/>
</dbReference>
<evidence type="ECO:0000256" key="6">
    <source>
        <dbReference type="ARBA" id="ARBA00023136"/>
    </source>
</evidence>
<dbReference type="GO" id="GO:0008381">
    <property type="term" value="F:mechanosensitive monoatomic ion channel activity"/>
    <property type="evidence" value="ECO:0007669"/>
    <property type="project" value="UniProtKB-ARBA"/>
</dbReference>
<comment type="similarity">
    <text evidence="2">Belongs to the MscS (TC 1.A.23) family.</text>
</comment>
<feature type="transmembrane region" description="Helical" evidence="7">
    <location>
        <begin position="169"/>
        <end position="187"/>
    </location>
</feature>
<keyword evidence="5 7" id="KW-1133">Transmembrane helix</keyword>
<protein>
    <submittedName>
        <fullName evidence="11">Mechanosensitive ion channel</fullName>
    </submittedName>
</protein>
<evidence type="ECO:0000256" key="7">
    <source>
        <dbReference type="SAM" id="Phobius"/>
    </source>
</evidence>
<feature type="transmembrane region" description="Helical" evidence="7">
    <location>
        <begin position="140"/>
        <end position="162"/>
    </location>
</feature>
<evidence type="ECO:0000259" key="10">
    <source>
        <dbReference type="Pfam" id="PF21088"/>
    </source>
</evidence>
<name>A0A1H6Y9R3_9BACT</name>
<dbReference type="SUPFAM" id="SSF82861">
    <property type="entry name" value="Mechanosensitive channel protein MscS (YggB), transmembrane region"/>
    <property type="match status" value="1"/>
</dbReference>
<feature type="domain" description="Mechanosensitive ion channel MscS C-terminal" evidence="9">
    <location>
        <begin position="264"/>
        <end position="347"/>
    </location>
</feature>
<dbReference type="PANTHER" id="PTHR30347:SF1">
    <property type="entry name" value="MECHANOSENSITIVE CHANNEL MSCK"/>
    <property type="match status" value="1"/>
</dbReference>
<feature type="transmembrane region" description="Helical" evidence="7">
    <location>
        <begin position="101"/>
        <end position="120"/>
    </location>
</feature>
<dbReference type="SUPFAM" id="SSF82689">
    <property type="entry name" value="Mechanosensitive channel protein MscS (YggB), C-terminal domain"/>
    <property type="match status" value="1"/>
</dbReference>
<dbReference type="InterPro" id="IPR049142">
    <property type="entry name" value="MS_channel_1st"/>
</dbReference>
<dbReference type="InterPro" id="IPR010920">
    <property type="entry name" value="LSM_dom_sf"/>
</dbReference>
<dbReference type="Pfam" id="PF00924">
    <property type="entry name" value="MS_channel_2nd"/>
    <property type="match status" value="1"/>
</dbReference>
<dbReference type="SUPFAM" id="SSF50182">
    <property type="entry name" value="Sm-like ribonucleoproteins"/>
    <property type="match status" value="1"/>
</dbReference>
<dbReference type="InterPro" id="IPR011014">
    <property type="entry name" value="MscS_channel_TM-2"/>
</dbReference>
<dbReference type="InterPro" id="IPR011066">
    <property type="entry name" value="MscS_channel_C_sf"/>
</dbReference>
<feature type="domain" description="Mechanosensitive ion channel transmembrane helices 2/3" evidence="10">
    <location>
        <begin position="147"/>
        <end position="188"/>
    </location>
</feature>
<dbReference type="Gene3D" id="3.30.70.100">
    <property type="match status" value="1"/>
</dbReference>
<evidence type="ECO:0000313" key="11">
    <source>
        <dbReference type="EMBL" id="SEJ35767.1"/>
    </source>
</evidence>
<evidence type="ECO:0000256" key="1">
    <source>
        <dbReference type="ARBA" id="ARBA00004651"/>
    </source>
</evidence>
<comment type="subcellular location">
    <subcellularLocation>
        <location evidence="1">Cell membrane</location>
        <topology evidence="1">Multi-pass membrane protein</topology>
    </subcellularLocation>
</comment>
<dbReference type="STRING" id="1416801.SAMN05192553_103444"/>
<organism evidence="11 12">
    <name type="scientific">Cyclobacterium xiamenense</name>
    <dbReference type="NCBI Taxonomy" id="1297121"/>
    <lineage>
        <taxon>Bacteria</taxon>
        <taxon>Pseudomonadati</taxon>
        <taxon>Bacteroidota</taxon>
        <taxon>Cytophagia</taxon>
        <taxon>Cytophagales</taxon>
        <taxon>Cyclobacteriaceae</taxon>
        <taxon>Cyclobacterium</taxon>
    </lineage>
</organism>
<evidence type="ECO:0000259" key="9">
    <source>
        <dbReference type="Pfam" id="PF21082"/>
    </source>
</evidence>
<dbReference type="InterPro" id="IPR006685">
    <property type="entry name" value="MscS_channel_2nd"/>
</dbReference>
<reference evidence="12" key="1">
    <citation type="submission" date="2016-10" db="EMBL/GenBank/DDBJ databases">
        <authorList>
            <person name="Varghese N."/>
            <person name="Submissions S."/>
        </authorList>
    </citation>
    <scope>NUCLEOTIDE SEQUENCE [LARGE SCALE GENOMIC DNA]</scope>
    <source>
        <strain evidence="12">IBRC-M 10761</strain>
    </source>
</reference>
<accession>A0A1H6Y9R3</accession>
<feature type="domain" description="Mechanosensitive ion channel MscS" evidence="8">
    <location>
        <begin position="189"/>
        <end position="256"/>
    </location>
</feature>
<evidence type="ECO:0000256" key="2">
    <source>
        <dbReference type="ARBA" id="ARBA00008017"/>
    </source>
</evidence>
<dbReference type="AlphaFoldDB" id="A0A1H6Y9R3"/>
<dbReference type="InterPro" id="IPR023408">
    <property type="entry name" value="MscS_beta-dom_sf"/>
</dbReference>
<keyword evidence="12" id="KW-1185">Reference proteome</keyword>